<dbReference type="AlphaFoldDB" id="A0A0V0IGH2"/>
<protein>
    <submittedName>
        <fullName evidence="1">Putative ovule protein</fullName>
    </submittedName>
</protein>
<evidence type="ECO:0000313" key="1">
    <source>
        <dbReference type="EMBL" id="JAP31693.1"/>
    </source>
</evidence>
<accession>A0A0V0IGH2</accession>
<organism evidence="1">
    <name type="scientific">Solanum chacoense</name>
    <name type="common">Chaco potato</name>
    <dbReference type="NCBI Taxonomy" id="4108"/>
    <lineage>
        <taxon>Eukaryota</taxon>
        <taxon>Viridiplantae</taxon>
        <taxon>Streptophyta</taxon>
        <taxon>Embryophyta</taxon>
        <taxon>Tracheophyta</taxon>
        <taxon>Spermatophyta</taxon>
        <taxon>Magnoliopsida</taxon>
        <taxon>eudicotyledons</taxon>
        <taxon>Gunneridae</taxon>
        <taxon>Pentapetalae</taxon>
        <taxon>asterids</taxon>
        <taxon>lamiids</taxon>
        <taxon>Solanales</taxon>
        <taxon>Solanaceae</taxon>
        <taxon>Solanoideae</taxon>
        <taxon>Solaneae</taxon>
        <taxon>Solanum</taxon>
    </lineage>
</organism>
<proteinExistence type="predicted"/>
<reference evidence="1" key="1">
    <citation type="submission" date="2015-12" db="EMBL/GenBank/DDBJ databases">
        <title>Gene expression during late stages of embryo sac development: a critical building block for successful pollen-pistil interactions.</title>
        <authorList>
            <person name="Liu Y."/>
            <person name="Joly V."/>
            <person name="Sabar M."/>
            <person name="Matton D.P."/>
        </authorList>
    </citation>
    <scope>NUCLEOTIDE SEQUENCE</scope>
</reference>
<dbReference type="EMBL" id="GEDG01006794">
    <property type="protein sequence ID" value="JAP31693.1"/>
    <property type="molecule type" value="Transcribed_RNA"/>
</dbReference>
<name>A0A0V0IGH2_SOLCH</name>
<sequence>MSPSNDQYFSPIGSISFVDKTSESKVMHVSPTTDAVSSTTDNMSNDLLEVWNAVFNLSQLKRSEMCGSDDPPSPISSSLNITPLGLGLSLQFSTFGSTFRGMGDLITSKS</sequence>